<dbReference type="OrthoDB" id="10253041at2759"/>
<evidence type="ECO:0000313" key="6">
    <source>
        <dbReference type="Proteomes" id="UP000699462"/>
    </source>
</evidence>
<evidence type="ECO:0000256" key="3">
    <source>
        <dbReference type="PROSITE-ProRule" id="PRU01379"/>
    </source>
</evidence>
<comment type="caution">
    <text evidence="5">The sequence shown here is derived from an EMBL/GenBank/DDBJ whole genome shotgun (WGS) entry which is preliminary data.</text>
</comment>
<proteinExistence type="inferred from homology"/>
<dbReference type="InterPro" id="IPR000834">
    <property type="entry name" value="Peptidase_M14"/>
</dbReference>
<dbReference type="GO" id="GO:0008270">
    <property type="term" value="F:zinc ion binding"/>
    <property type="evidence" value="ECO:0007669"/>
    <property type="project" value="InterPro"/>
</dbReference>
<organism evidence="5 6">
    <name type="scientific">Paragonimus westermani</name>
    <dbReference type="NCBI Taxonomy" id="34504"/>
    <lineage>
        <taxon>Eukaryota</taxon>
        <taxon>Metazoa</taxon>
        <taxon>Spiralia</taxon>
        <taxon>Lophotrochozoa</taxon>
        <taxon>Platyhelminthes</taxon>
        <taxon>Trematoda</taxon>
        <taxon>Digenea</taxon>
        <taxon>Plagiorchiida</taxon>
        <taxon>Troglotremata</taxon>
        <taxon>Troglotrematidae</taxon>
        <taxon>Paragonimus</taxon>
    </lineage>
</organism>
<dbReference type="EMBL" id="JTDF01003520">
    <property type="protein sequence ID" value="KAF8567745.1"/>
    <property type="molecule type" value="Genomic_DNA"/>
</dbReference>
<protein>
    <recommendedName>
        <fullName evidence="4">Peptidase M14 domain-containing protein</fullName>
    </recommendedName>
</protein>
<evidence type="ECO:0000313" key="5">
    <source>
        <dbReference type="EMBL" id="KAF8567745.1"/>
    </source>
</evidence>
<dbReference type="PANTHER" id="PTHR12756">
    <property type="entry name" value="CYTOSOLIC CARBOXYPEPTIDASE"/>
    <property type="match status" value="1"/>
</dbReference>
<evidence type="ECO:0000259" key="4">
    <source>
        <dbReference type="PROSITE" id="PS52035"/>
    </source>
</evidence>
<dbReference type="InterPro" id="IPR050821">
    <property type="entry name" value="Cytosolic_carboxypeptidase"/>
</dbReference>
<dbReference type="AlphaFoldDB" id="A0A8T0DIS4"/>
<comment type="similarity">
    <text evidence="2 3">Belongs to the peptidase M14 family.</text>
</comment>
<evidence type="ECO:0000256" key="2">
    <source>
        <dbReference type="ARBA" id="ARBA00005988"/>
    </source>
</evidence>
<accession>A0A8T0DIS4</accession>
<comment type="cofactor">
    <cofactor evidence="1">
        <name>Zn(2+)</name>
        <dbReference type="ChEBI" id="CHEBI:29105"/>
    </cofactor>
</comment>
<gene>
    <name evidence="5" type="ORF">P879_02718</name>
</gene>
<reference evidence="5 6" key="1">
    <citation type="submission" date="2019-07" db="EMBL/GenBank/DDBJ databases">
        <title>Annotation for the trematode Paragonimus westermani.</title>
        <authorList>
            <person name="Choi Y.-J."/>
        </authorList>
    </citation>
    <scope>NUCLEOTIDE SEQUENCE [LARGE SCALE GENOMIC DNA]</scope>
    <source>
        <strain evidence="5">180907_Pwestermani</strain>
    </source>
</reference>
<dbReference type="Proteomes" id="UP000699462">
    <property type="component" value="Unassembled WGS sequence"/>
</dbReference>
<dbReference type="Pfam" id="PF00246">
    <property type="entry name" value="Peptidase_M14"/>
    <property type="match status" value="1"/>
</dbReference>
<dbReference type="SUPFAM" id="SSF53187">
    <property type="entry name" value="Zn-dependent exopeptidases"/>
    <property type="match status" value="1"/>
</dbReference>
<dbReference type="GO" id="GO:0004181">
    <property type="term" value="F:metallocarboxypeptidase activity"/>
    <property type="evidence" value="ECO:0007669"/>
    <property type="project" value="InterPro"/>
</dbReference>
<dbReference type="Gene3D" id="3.40.630.10">
    <property type="entry name" value="Zn peptidases"/>
    <property type="match status" value="1"/>
</dbReference>
<name>A0A8T0DIS4_9TREM</name>
<dbReference type="PANTHER" id="PTHR12756:SF4">
    <property type="entry name" value="PEPTIDASE M14 CARBOXYPEPTIDASE A DOMAIN-CONTAINING PROTEIN"/>
    <property type="match status" value="1"/>
</dbReference>
<feature type="domain" description="Peptidase M14" evidence="4">
    <location>
        <begin position="1"/>
        <end position="195"/>
    </location>
</feature>
<dbReference type="GO" id="GO:0006508">
    <property type="term" value="P:proteolysis"/>
    <property type="evidence" value="ECO:0007669"/>
    <property type="project" value="InterPro"/>
</dbReference>
<evidence type="ECO:0000256" key="1">
    <source>
        <dbReference type="ARBA" id="ARBA00001947"/>
    </source>
</evidence>
<dbReference type="PROSITE" id="PS52035">
    <property type="entry name" value="PEPTIDASE_M14"/>
    <property type="match status" value="1"/>
</dbReference>
<keyword evidence="6" id="KW-1185">Reference proteome</keyword>
<comment type="caution">
    <text evidence="3">Lacks conserved residue(s) required for the propagation of feature annotation.</text>
</comment>
<sequence length="195" mass="22161">MHFLSLRVSYSEIPDSDKIAAVLTARVHPGETNSSWVILGLLRLLTGTSKEAVALRKQFVFRIIPMLNPDGVILGNYRCSVTGSDLNRNYRHPRKDTFPTVWHTRALVQLSQMTSQKVIFCDFHGHSRRNDVFMYGCDSSNRKDIPANGALPQRSNCQLDYLNERILPYLLSKQVCTLRDIADTITYTHKVGSLH</sequence>